<dbReference type="RefSeq" id="WP_260906892.1">
    <property type="nucleotide sequence ID" value="NZ_JAOCZP010000011.1"/>
</dbReference>
<sequence>MAQEVTTTRKRDVARTNGGEPSTAAPIYLPDTDIYETVDHIVLVADMPGVAPGDVDVTLERRVLTIRGKVPTEAHDGYKRLYAEYGEGDFERVFTLSEEVDRDHIEASHKNGVLTLKLPKAESAKTQRIEVKAA</sequence>
<dbReference type="PANTHER" id="PTHR11527">
    <property type="entry name" value="HEAT-SHOCK PROTEIN 20 FAMILY MEMBER"/>
    <property type="match status" value="1"/>
</dbReference>
<dbReference type="InterPro" id="IPR008978">
    <property type="entry name" value="HSP20-like_chaperone"/>
</dbReference>
<evidence type="ECO:0000313" key="5">
    <source>
        <dbReference type="EMBL" id="MCT7378086.1"/>
    </source>
</evidence>
<reference evidence="5 6" key="1">
    <citation type="submission" date="2022-09" db="EMBL/GenBank/DDBJ databases">
        <title>Chelativorans salina sp. nov., a novel slightly halophilic bacterium isolated from a saline lake sediment enrichment.</title>
        <authorList>
            <person name="Gao L."/>
            <person name="Fang B.-Z."/>
            <person name="Li W.-J."/>
        </authorList>
    </citation>
    <scope>NUCLEOTIDE SEQUENCE [LARGE SCALE GENOMIC DNA]</scope>
    <source>
        <strain evidence="5 6">EGI FJ00035</strain>
    </source>
</reference>
<dbReference type="CDD" id="cd06464">
    <property type="entry name" value="ACD_sHsps-like"/>
    <property type="match status" value="1"/>
</dbReference>
<evidence type="ECO:0000256" key="3">
    <source>
        <dbReference type="SAM" id="MobiDB-lite"/>
    </source>
</evidence>
<dbReference type="Gene3D" id="2.60.40.790">
    <property type="match status" value="1"/>
</dbReference>
<dbReference type="InterPro" id="IPR002068">
    <property type="entry name" value="A-crystallin/Hsp20_dom"/>
</dbReference>
<evidence type="ECO:0000256" key="1">
    <source>
        <dbReference type="PROSITE-ProRule" id="PRU00285"/>
    </source>
</evidence>
<dbReference type="EMBL" id="JAOCZP010000011">
    <property type="protein sequence ID" value="MCT7378086.1"/>
    <property type="molecule type" value="Genomic_DNA"/>
</dbReference>
<evidence type="ECO:0000313" key="6">
    <source>
        <dbReference type="Proteomes" id="UP001320831"/>
    </source>
</evidence>
<comment type="similarity">
    <text evidence="1 2">Belongs to the small heat shock protein (HSP20) family.</text>
</comment>
<protein>
    <submittedName>
        <fullName evidence="5">Hsp20/alpha crystallin family protein</fullName>
    </submittedName>
</protein>
<organism evidence="5 6">
    <name type="scientific">Chelativorans salis</name>
    <dbReference type="NCBI Taxonomy" id="2978478"/>
    <lineage>
        <taxon>Bacteria</taxon>
        <taxon>Pseudomonadati</taxon>
        <taxon>Pseudomonadota</taxon>
        <taxon>Alphaproteobacteria</taxon>
        <taxon>Hyphomicrobiales</taxon>
        <taxon>Phyllobacteriaceae</taxon>
        <taxon>Chelativorans</taxon>
    </lineage>
</organism>
<accession>A0ABT2LU78</accession>
<dbReference type="Proteomes" id="UP001320831">
    <property type="component" value="Unassembled WGS sequence"/>
</dbReference>
<evidence type="ECO:0000256" key="2">
    <source>
        <dbReference type="RuleBase" id="RU003616"/>
    </source>
</evidence>
<evidence type="ECO:0000259" key="4">
    <source>
        <dbReference type="PROSITE" id="PS01031"/>
    </source>
</evidence>
<proteinExistence type="inferred from homology"/>
<comment type="caution">
    <text evidence="5">The sequence shown here is derived from an EMBL/GenBank/DDBJ whole genome shotgun (WGS) entry which is preliminary data.</text>
</comment>
<dbReference type="PROSITE" id="PS01031">
    <property type="entry name" value="SHSP"/>
    <property type="match status" value="1"/>
</dbReference>
<feature type="domain" description="SHSP" evidence="4">
    <location>
        <begin position="23"/>
        <end position="134"/>
    </location>
</feature>
<dbReference type="SUPFAM" id="SSF49764">
    <property type="entry name" value="HSP20-like chaperones"/>
    <property type="match status" value="1"/>
</dbReference>
<dbReference type="InterPro" id="IPR031107">
    <property type="entry name" value="Small_HSP"/>
</dbReference>
<dbReference type="Pfam" id="PF00011">
    <property type="entry name" value="HSP20"/>
    <property type="match status" value="1"/>
</dbReference>
<feature type="region of interest" description="Disordered" evidence="3">
    <location>
        <begin position="1"/>
        <end position="26"/>
    </location>
</feature>
<gene>
    <name evidence="5" type="ORF">N5A92_23995</name>
</gene>
<keyword evidence="6" id="KW-1185">Reference proteome</keyword>
<name>A0ABT2LU78_9HYPH</name>